<dbReference type="EMBL" id="JADIMB010000106">
    <property type="protein sequence ID" value="MBO8471576.1"/>
    <property type="molecule type" value="Genomic_DNA"/>
</dbReference>
<sequence>MEYQLDHNSSTPLHLQAEELIREMIRQDEYRKGKLLPNEVELSQRLNISRNTLRQAINKLVMEGLLVRKKGYGTTVAPQNVMSNARNWKSFSQEMRSQGLKVQNFELHISYKPAPEEALKFFGLKTETPLLCLERLRGKPGLPFVYFISYFNPSIPMSVEDDMSLPLYEILEKKYGVCVKTSKEMIYARGAGHEMAAKLGIDEGAPVLVRKRFVLDRDSAPVEYNIGYYRADSFTYSIEFTND</sequence>
<dbReference type="SMART" id="SM00866">
    <property type="entry name" value="UTRA"/>
    <property type="match status" value="1"/>
</dbReference>
<reference evidence="5" key="1">
    <citation type="submission" date="2020-10" db="EMBL/GenBank/DDBJ databases">
        <authorList>
            <person name="Gilroy R."/>
        </authorList>
    </citation>
    <scope>NUCLEOTIDE SEQUENCE</scope>
    <source>
        <strain evidence="5">B2-22910</strain>
    </source>
</reference>
<comment type="caution">
    <text evidence="5">The sequence shown here is derived from an EMBL/GenBank/DDBJ whole genome shotgun (WGS) entry which is preliminary data.</text>
</comment>
<accession>A0A9D9IGD4</accession>
<dbReference type="GO" id="GO:0003677">
    <property type="term" value="F:DNA binding"/>
    <property type="evidence" value="ECO:0007669"/>
    <property type="project" value="UniProtKB-KW"/>
</dbReference>
<keyword evidence="3" id="KW-0804">Transcription</keyword>
<dbReference type="GO" id="GO:0003700">
    <property type="term" value="F:DNA-binding transcription factor activity"/>
    <property type="evidence" value="ECO:0007669"/>
    <property type="project" value="InterPro"/>
</dbReference>
<proteinExistence type="predicted"/>
<reference evidence="5" key="2">
    <citation type="journal article" date="2021" name="PeerJ">
        <title>Extensive microbial diversity within the chicken gut microbiome revealed by metagenomics and culture.</title>
        <authorList>
            <person name="Gilroy R."/>
            <person name="Ravi A."/>
            <person name="Getino M."/>
            <person name="Pursley I."/>
            <person name="Horton D.L."/>
            <person name="Alikhan N.F."/>
            <person name="Baker D."/>
            <person name="Gharbi K."/>
            <person name="Hall N."/>
            <person name="Watson M."/>
            <person name="Adriaenssens E.M."/>
            <person name="Foster-Nyarko E."/>
            <person name="Jarju S."/>
            <person name="Secka A."/>
            <person name="Antonio M."/>
            <person name="Oren A."/>
            <person name="Chaudhuri R.R."/>
            <person name="La Ragione R."/>
            <person name="Hildebrand F."/>
            <person name="Pallen M.J."/>
        </authorList>
    </citation>
    <scope>NUCLEOTIDE SEQUENCE</scope>
    <source>
        <strain evidence="5">B2-22910</strain>
    </source>
</reference>
<evidence type="ECO:0000256" key="3">
    <source>
        <dbReference type="ARBA" id="ARBA00023163"/>
    </source>
</evidence>
<dbReference type="InterPro" id="IPR011663">
    <property type="entry name" value="UTRA"/>
</dbReference>
<dbReference type="InterPro" id="IPR036388">
    <property type="entry name" value="WH-like_DNA-bd_sf"/>
</dbReference>
<dbReference type="SMART" id="SM00345">
    <property type="entry name" value="HTH_GNTR"/>
    <property type="match status" value="1"/>
</dbReference>
<dbReference type="PROSITE" id="PS50949">
    <property type="entry name" value="HTH_GNTR"/>
    <property type="match status" value="1"/>
</dbReference>
<dbReference type="CDD" id="cd07377">
    <property type="entry name" value="WHTH_GntR"/>
    <property type="match status" value="1"/>
</dbReference>
<keyword evidence="2" id="KW-0238">DNA-binding</keyword>
<dbReference type="AlphaFoldDB" id="A0A9D9IGD4"/>
<feature type="domain" description="HTH gntR-type" evidence="4">
    <location>
        <begin position="11"/>
        <end position="79"/>
    </location>
</feature>
<dbReference type="Gene3D" id="1.10.10.10">
    <property type="entry name" value="Winged helix-like DNA-binding domain superfamily/Winged helix DNA-binding domain"/>
    <property type="match status" value="1"/>
</dbReference>
<evidence type="ECO:0000256" key="2">
    <source>
        <dbReference type="ARBA" id="ARBA00023125"/>
    </source>
</evidence>
<protein>
    <submittedName>
        <fullName evidence="5">GntR family transcriptional regulator</fullName>
    </submittedName>
</protein>
<dbReference type="SUPFAM" id="SSF46785">
    <property type="entry name" value="Winged helix' DNA-binding domain"/>
    <property type="match status" value="1"/>
</dbReference>
<dbReference type="Pfam" id="PF00392">
    <property type="entry name" value="GntR"/>
    <property type="match status" value="1"/>
</dbReference>
<dbReference type="PANTHER" id="PTHR44846">
    <property type="entry name" value="MANNOSYL-D-GLYCERATE TRANSPORT/METABOLISM SYSTEM REPRESSOR MNGR-RELATED"/>
    <property type="match status" value="1"/>
</dbReference>
<dbReference type="Gene3D" id="3.40.1410.10">
    <property type="entry name" value="Chorismate lyase-like"/>
    <property type="match status" value="1"/>
</dbReference>
<dbReference type="InterPro" id="IPR000524">
    <property type="entry name" value="Tscrpt_reg_HTH_GntR"/>
</dbReference>
<dbReference type="PANTHER" id="PTHR44846:SF1">
    <property type="entry name" value="MANNOSYL-D-GLYCERATE TRANSPORT_METABOLISM SYSTEM REPRESSOR MNGR-RELATED"/>
    <property type="match status" value="1"/>
</dbReference>
<dbReference type="Proteomes" id="UP000823603">
    <property type="component" value="Unassembled WGS sequence"/>
</dbReference>
<dbReference type="InterPro" id="IPR028978">
    <property type="entry name" value="Chorismate_lyase_/UTRA_dom_sf"/>
</dbReference>
<dbReference type="SUPFAM" id="SSF64288">
    <property type="entry name" value="Chorismate lyase-like"/>
    <property type="match status" value="1"/>
</dbReference>
<dbReference type="PRINTS" id="PR00035">
    <property type="entry name" value="HTHGNTR"/>
</dbReference>
<dbReference type="GO" id="GO:0045892">
    <property type="term" value="P:negative regulation of DNA-templated transcription"/>
    <property type="evidence" value="ECO:0007669"/>
    <property type="project" value="TreeGrafter"/>
</dbReference>
<evidence type="ECO:0000313" key="5">
    <source>
        <dbReference type="EMBL" id="MBO8471576.1"/>
    </source>
</evidence>
<evidence type="ECO:0000313" key="6">
    <source>
        <dbReference type="Proteomes" id="UP000823603"/>
    </source>
</evidence>
<dbReference type="InterPro" id="IPR050679">
    <property type="entry name" value="Bact_HTH_transcr_reg"/>
</dbReference>
<dbReference type="Pfam" id="PF07702">
    <property type="entry name" value="UTRA"/>
    <property type="match status" value="1"/>
</dbReference>
<keyword evidence="1" id="KW-0805">Transcription regulation</keyword>
<evidence type="ECO:0000256" key="1">
    <source>
        <dbReference type="ARBA" id="ARBA00023015"/>
    </source>
</evidence>
<gene>
    <name evidence="5" type="ORF">IAB82_07280</name>
</gene>
<evidence type="ECO:0000259" key="4">
    <source>
        <dbReference type="PROSITE" id="PS50949"/>
    </source>
</evidence>
<dbReference type="InterPro" id="IPR036390">
    <property type="entry name" value="WH_DNA-bd_sf"/>
</dbReference>
<name>A0A9D9IGD4_9BACT</name>
<organism evidence="5 6">
    <name type="scientific">Candidatus Cryptobacteroides faecavium</name>
    <dbReference type="NCBI Taxonomy" id="2840762"/>
    <lineage>
        <taxon>Bacteria</taxon>
        <taxon>Pseudomonadati</taxon>
        <taxon>Bacteroidota</taxon>
        <taxon>Bacteroidia</taxon>
        <taxon>Bacteroidales</taxon>
        <taxon>Candidatus Cryptobacteroides</taxon>
    </lineage>
</organism>